<dbReference type="EMBL" id="BSNU01000004">
    <property type="protein sequence ID" value="GLQ63693.1"/>
    <property type="molecule type" value="Genomic_DNA"/>
</dbReference>
<dbReference type="GO" id="GO:0003677">
    <property type="term" value="F:DNA binding"/>
    <property type="evidence" value="ECO:0007669"/>
    <property type="project" value="UniProtKB-UniRule"/>
</dbReference>
<sequence length="203" mass="23654">MSLGKNTQRNYRRLLMSMQKAPYADDYVEHFQTIHLRRFVAEFADRPAAANHRIKLFRMLFDYAVDDGWRADNPATPLKRYKEKADGAETWSDDQIRQYEDYWPSGSVQRRALALLLYAGQRRSDVVRMERKHLRGDIIEVTQQKTGTSLKIPVHPHLMTELLQAPETGNFLQRRNGLSFTANGFYMRFKSWRDAAGALVLMA</sequence>
<name>A0AAV5NIQ1_9PROT</name>
<keyword evidence="1" id="KW-0229">DNA integration</keyword>
<dbReference type="GO" id="GO:0015074">
    <property type="term" value="P:DNA integration"/>
    <property type="evidence" value="ECO:0007669"/>
    <property type="project" value="UniProtKB-KW"/>
</dbReference>
<dbReference type="GO" id="GO:0006310">
    <property type="term" value="P:DNA recombination"/>
    <property type="evidence" value="ECO:0007669"/>
    <property type="project" value="UniProtKB-KW"/>
</dbReference>
<dbReference type="InterPro" id="IPR013762">
    <property type="entry name" value="Integrase-like_cat_sf"/>
</dbReference>
<comment type="caution">
    <text evidence="6">The sequence shown here is derived from an EMBL/GenBank/DDBJ whole genome shotgun (WGS) entry which is preliminary data.</text>
</comment>
<evidence type="ECO:0000256" key="3">
    <source>
        <dbReference type="ARBA" id="ARBA00023172"/>
    </source>
</evidence>
<protein>
    <recommendedName>
        <fullName evidence="5">Core-binding (CB) domain-containing protein</fullName>
    </recommendedName>
</protein>
<dbReference type="Gene3D" id="1.10.150.130">
    <property type="match status" value="1"/>
</dbReference>
<dbReference type="InterPro" id="IPR011010">
    <property type="entry name" value="DNA_brk_join_enz"/>
</dbReference>
<keyword evidence="3" id="KW-0233">DNA recombination</keyword>
<keyword evidence="7" id="KW-1185">Reference proteome</keyword>
<dbReference type="InterPro" id="IPR010998">
    <property type="entry name" value="Integrase_recombinase_N"/>
</dbReference>
<proteinExistence type="predicted"/>
<dbReference type="Gene3D" id="1.10.443.10">
    <property type="entry name" value="Intergrase catalytic core"/>
    <property type="match status" value="1"/>
</dbReference>
<dbReference type="Proteomes" id="UP001156614">
    <property type="component" value="Unassembled WGS sequence"/>
</dbReference>
<dbReference type="RefSeq" id="WP_284235823.1">
    <property type="nucleotide sequence ID" value="NZ_BSNU01000004.1"/>
</dbReference>
<organism evidence="6 7">
    <name type="scientific">Gluconobacter cerinus</name>
    <dbReference type="NCBI Taxonomy" id="38307"/>
    <lineage>
        <taxon>Bacteria</taxon>
        <taxon>Pseudomonadati</taxon>
        <taxon>Pseudomonadota</taxon>
        <taxon>Alphaproteobacteria</taxon>
        <taxon>Acetobacterales</taxon>
        <taxon>Acetobacteraceae</taxon>
        <taxon>Gluconobacter</taxon>
    </lineage>
</organism>
<dbReference type="PROSITE" id="PS51900">
    <property type="entry name" value="CB"/>
    <property type="match status" value="1"/>
</dbReference>
<keyword evidence="2 4" id="KW-0238">DNA-binding</keyword>
<dbReference type="InterPro" id="IPR044068">
    <property type="entry name" value="CB"/>
</dbReference>
<evidence type="ECO:0000259" key="5">
    <source>
        <dbReference type="PROSITE" id="PS51900"/>
    </source>
</evidence>
<gene>
    <name evidence="6" type="ORF">GCM10007867_25380</name>
</gene>
<dbReference type="SUPFAM" id="SSF56349">
    <property type="entry name" value="DNA breaking-rejoining enzymes"/>
    <property type="match status" value="1"/>
</dbReference>
<evidence type="ECO:0000256" key="1">
    <source>
        <dbReference type="ARBA" id="ARBA00022908"/>
    </source>
</evidence>
<dbReference type="AlphaFoldDB" id="A0AAV5NIQ1"/>
<evidence type="ECO:0000256" key="2">
    <source>
        <dbReference type="ARBA" id="ARBA00023125"/>
    </source>
</evidence>
<evidence type="ECO:0000256" key="4">
    <source>
        <dbReference type="PROSITE-ProRule" id="PRU01248"/>
    </source>
</evidence>
<reference evidence="7" key="1">
    <citation type="journal article" date="2019" name="Int. J. Syst. Evol. Microbiol.">
        <title>The Global Catalogue of Microorganisms (GCM) 10K type strain sequencing project: providing services to taxonomists for standard genome sequencing and annotation.</title>
        <authorList>
            <consortium name="The Broad Institute Genomics Platform"/>
            <consortium name="The Broad Institute Genome Sequencing Center for Infectious Disease"/>
            <person name="Wu L."/>
            <person name="Ma J."/>
        </authorList>
    </citation>
    <scope>NUCLEOTIDE SEQUENCE [LARGE SCALE GENOMIC DNA]</scope>
    <source>
        <strain evidence="7">NBRC 3267</strain>
    </source>
</reference>
<evidence type="ECO:0000313" key="7">
    <source>
        <dbReference type="Proteomes" id="UP001156614"/>
    </source>
</evidence>
<feature type="domain" description="Core-binding (CB)" evidence="5">
    <location>
        <begin position="1"/>
        <end position="65"/>
    </location>
</feature>
<evidence type="ECO:0000313" key="6">
    <source>
        <dbReference type="EMBL" id="GLQ63693.1"/>
    </source>
</evidence>
<accession>A0AAV5NIQ1</accession>